<sequence>MSVQAQAIARHFGKACQSYSNAARLQRLTGYALLDALPVAPQGNLLDLGCGPAWLHPELVQRCQQLLAVDLSAGMLQQAQQLALAKEYIQADAEALPLAAASVQNVISNLMLQWCPKPSRVAAELERVLQSGGKVFLSTLLQGTLAEFRQAFLALELTPHVNQFLTADALLLAMQQGAPTMDWQLQIETVQLSYPDVLALGRELKSLGANYVPDKTRKGLTGRSYWQQLQQAYPKGVGSGQTELLENGAAETATKTIVASYQVAYLTGVKR</sequence>
<keyword evidence="1 4" id="KW-0489">Methyltransferase</keyword>
<dbReference type="GO" id="GO:0032259">
    <property type="term" value="P:methylation"/>
    <property type="evidence" value="ECO:0007669"/>
    <property type="project" value="UniProtKB-KW"/>
</dbReference>
<evidence type="ECO:0000256" key="2">
    <source>
        <dbReference type="ARBA" id="ARBA00022679"/>
    </source>
</evidence>
<dbReference type="PANTHER" id="PTHR13090">
    <property type="entry name" value="ARGININE-HYDROXYLASE NDUFAF5, MITOCHONDRIAL"/>
    <property type="match status" value="1"/>
</dbReference>
<evidence type="ECO:0000259" key="3">
    <source>
        <dbReference type="Pfam" id="PF08241"/>
    </source>
</evidence>
<reference evidence="4 5" key="1">
    <citation type="submission" date="2023-06" db="EMBL/GenBank/DDBJ databases">
        <title>Alkalimonas sp., MEB004 an alkaliphilic bacterium isolated from Lonar Lake, India.</title>
        <authorList>
            <person name="Joshi A."/>
            <person name="Thite S."/>
        </authorList>
    </citation>
    <scope>NUCLEOTIDE SEQUENCE [LARGE SCALE GENOMIC DNA]</scope>
    <source>
        <strain evidence="4 5">MEB004</strain>
    </source>
</reference>
<feature type="domain" description="Methyltransferase type 11" evidence="3">
    <location>
        <begin position="46"/>
        <end position="136"/>
    </location>
</feature>
<keyword evidence="5" id="KW-1185">Reference proteome</keyword>
<keyword evidence="2" id="KW-0808">Transferase</keyword>
<protein>
    <submittedName>
        <fullName evidence="4">Methyltransferase domain-containing protein</fullName>
    </submittedName>
</protein>
<organism evidence="4 5">
    <name type="scientific">Alkalimonas mucilaginosa</name>
    <dbReference type="NCBI Taxonomy" id="3057676"/>
    <lineage>
        <taxon>Bacteria</taxon>
        <taxon>Pseudomonadati</taxon>
        <taxon>Pseudomonadota</taxon>
        <taxon>Gammaproteobacteria</taxon>
        <taxon>Alkalimonas</taxon>
    </lineage>
</organism>
<dbReference type="Gene3D" id="3.40.50.150">
    <property type="entry name" value="Vaccinia Virus protein VP39"/>
    <property type="match status" value="1"/>
</dbReference>
<dbReference type="CDD" id="cd02440">
    <property type="entry name" value="AdoMet_MTases"/>
    <property type="match status" value="1"/>
</dbReference>
<evidence type="ECO:0000256" key="1">
    <source>
        <dbReference type="ARBA" id="ARBA00022603"/>
    </source>
</evidence>
<dbReference type="InterPro" id="IPR050602">
    <property type="entry name" value="Malonyl-ACP_OMT"/>
</dbReference>
<accession>A0ABU7JDD5</accession>
<dbReference type="Proteomes" id="UP001339167">
    <property type="component" value="Unassembled WGS sequence"/>
</dbReference>
<dbReference type="GO" id="GO:0008168">
    <property type="term" value="F:methyltransferase activity"/>
    <property type="evidence" value="ECO:0007669"/>
    <property type="project" value="UniProtKB-KW"/>
</dbReference>
<comment type="caution">
    <text evidence="4">The sequence shown here is derived from an EMBL/GenBank/DDBJ whole genome shotgun (WGS) entry which is preliminary data.</text>
</comment>
<evidence type="ECO:0000313" key="4">
    <source>
        <dbReference type="EMBL" id="MEE2023664.1"/>
    </source>
</evidence>
<name>A0ABU7JDD5_9GAMM</name>
<dbReference type="PANTHER" id="PTHR13090:SF1">
    <property type="entry name" value="ARGININE-HYDROXYLASE NDUFAF5, MITOCHONDRIAL"/>
    <property type="match status" value="1"/>
</dbReference>
<evidence type="ECO:0000313" key="5">
    <source>
        <dbReference type="Proteomes" id="UP001339167"/>
    </source>
</evidence>
<dbReference type="InterPro" id="IPR013216">
    <property type="entry name" value="Methyltransf_11"/>
</dbReference>
<dbReference type="RefSeq" id="WP_330087017.1">
    <property type="nucleotide sequence ID" value="NZ_JAUGZK010000003.1"/>
</dbReference>
<dbReference type="SUPFAM" id="SSF53335">
    <property type="entry name" value="S-adenosyl-L-methionine-dependent methyltransferases"/>
    <property type="match status" value="1"/>
</dbReference>
<dbReference type="Pfam" id="PF08241">
    <property type="entry name" value="Methyltransf_11"/>
    <property type="match status" value="1"/>
</dbReference>
<dbReference type="EMBL" id="JAUGZK010000003">
    <property type="protein sequence ID" value="MEE2023664.1"/>
    <property type="molecule type" value="Genomic_DNA"/>
</dbReference>
<gene>
    <name evidence="4" type="ORF">QWF21_05340</name>
</gene>
<proteinExistence type="predicted"/>
<dbReference type="InterPro" id="IPR029063">
    <property type="entry name" value="SAM-dependent_MTases_sf"/>
</dbReference>